<dbReference type="HOGENOM" id="CLU_131526_5_1_11"/>
<dbReference type="InterPro" id="IPR008769">
    <property type="entry name" value="PhaF_PhaI"/>
</dbReference>
<evidence type="ECO:0000313" key="2">
    <source>
        <dbReference type="EMBL" id="EEQ54497.1"/>
    </source>
</evidence>
<name>C5E904_BIFLI</name>
<feature type="compositionally biased region" description="Basic and acidic residues" evidence="1">
    <location>
        <begin position="77"/>
        <end position="91"/>
    </location>
</feature>
<accession>C5E904</accession>
<evidence type="ECO:0000256" key="1">
    <source>
        <dbReference type="SAM" id="MobiDB-lite"/>
    </source>
</evidence>
<reference evidence="2" key="1">
    <citation type="submission" date="2008-08" db="EMBL/GenBank/DDBJ databases">
        <title>Annotation of Bifidobacterium longum subsp. infantis CCUG 52486.</title>
        <authorList>
            <consortium name="The Broad Institute Genome Sequencing Platform"/>
            <person name="Gougoulias C."/>
            <person name="Tuohy K.M."/>
            <person name="Gibson G.R."/>
            <person name="Ward D."/>
            <person name="Mehta T."/>
            <person name="Young S."/>
            <person name="Jaffe D."/>
            <person name="Gnerre S."/>
            <person name="Berlin A."/>
            <person name="Heiman D."/>
            <person name="Hepburn T."/>
            <person name="Shea T."/>
            <person name="Sykes S."/>
            <person name="Alvarado L."/>
            <person name="Kodira C."/>
            <person name="Borodovsky M."/>
            <person name="Lander E."/>
            <person name="Galagan J."/>
            <person name="Nusbaum C."/>
            <person name="Birren B."/>
        </authorList>
    </citation>
    <scope>NUCLEOTIDE SEQUENCE [LARGE SCALE GENOMIC DNA]</scope>
    <source>
        <strain evidence="2">CCUG 52486</strain>
    </source>
</reference>
<dbReference type="Proteomes" id="UP000005084">
    <property type="component" value="Unassembled WGS sequence"/>
</dbReference>
<dbReference type="EMBL" id="DS990238">
    <property type="protein sequence ID" value="EEQ54497.1"/>
    <property type="molecule type" value="Genomic_DNA"/>
</dbReference>
<dbReference type="Pfam" id="PF05597">
    <property type="entry name" value="Phasin"/>
    <property type="match status" value="1"/>
</dbReference>
<evidence type="ECO:0008006" key="3">
    <source>
        <dbReference type="Google" id="ProtNLM"/>
    </source>
</evidence>
<feature type="region of interest" description="Disordered" evidence="1">
    <location>
        <begin position="77"/>
        <end position="112"/>
    </location>
</feature>
<organism evidence="2">
    <name type="scientific">Bifidobacterium longum subsp. infantis CCUG 52486</name>
    <dbReference type="NCBI Taxonomy" id="537937"/>
    <lineage>
        <taxon>Bacteria</taxon>
        <taxon>Bacillati</taxon>
        <taxon>Actinomycetota</taxon>
        <taxon>Actinomycetes</taxon>
        <taxon>Bifidobacteriales</taxon>
        <taxon>Bifidobacteriaceae</taxon>
        <taxon>Bifidobacterium</taxon>
    </lineage>
</organism>
<sequence>MVRDMAPGHVGPRRRGIMADFDLLGDGLRKVLLAGIGALATGYEKSSELVDELVKKGEITVEQGKALNTELKRKVSETVDDAKKAAAEAGDKAAAAADTSAADKPADEGKAE</sequence>
<dbReference type="AlphaFoldDB" id="C5E904"/>
<proteinExistence type="predicted"/>
<gene>
    <name evidence="2" type="ORF">BLIG_00447</name>
</gene>
<feature type="compositionally biased region" description="Low complexity" evidence="1">
    <location>
        <begin position="92"/>
        <end position="103"/>
    </location>
</feature>
<protein>
    <recommendedName>
        <fullName evidence="3">Poly(Hydroxyalcanoate) granule associated protein (Phasin)</fullName>
    </recommendedName>
</protein>